<evidence type="ECO:0000256" key="6">
    <source>
        <dbReference type="ARBA" id="ARBA00022737"/>
    </source>
</evidence>
<proteinExistence type="predicted"/>
<dbReference type="FunFam" id="3.80.10.10:FF:000041">
    <property type="entry name" value="LRR receptor-like serine/threonine-protein kinase ERECTA"/>
    <property type="match status" value="1"/>
</dbReference>
<evidence type="ECO:0000256" key="12">
    <source>
        <dbReference type="SAM" id="MobiDB-lite"/>
    </source>
</evidence>
<feature type="compositionally biased region" description="Basic and acidic residues" evidence="12">
    <location>
        <begin position="113"/>
        <end position="122"/>
    </location>
</feature>
<dbReference type="GO" id="GO:0012505">
    <property type="term" value="C:endomembrane system"/>
    <property type="evidence" value="ECO:0007669"/>
    <property type="project" value="UniProtKB-SubCell"/>
</dbReference>
<dbReference type="SMART" id="SM00369">
    <property type="entry name" value="LRR_TYP"/>
    <property type="match status" value="16"/>
</dbReference>
<keyword evidence="10" id="KW-0325">Glycoprotein</keyword>
<feature type="compositionally biased region" description="Low complexity" evidence="12">
    <location>
        <begin position="72"/>
        <end position="84"/>
    </location>
</feature>
<keyword evidence="4 13" id="KW-0812">Transmembrane</keyword>
<evidence type="ECO:0000256" key="7">
    <source>
        <dbReference type="ARBA" id="ARBA00022989"/>
    </source>
</evidence>
<dbReference type="PANTHER" id="PTHR48052">
    <property type="entry name" value="UNNAMED PRODUCT"/>
    <property type="match status" value="1"/>
</dbReference>
<evidence type="ECO:0000256" key="8">
    <source>
        <dbReference type="ARBA" id="ARBA00023136"/>
    </source>
</evidence>
<keyword evidence="15" id="KW-1185">Reference proteome</keyword>
<feature type="region of interest" description="Disordered" evidence="12">
    <location>
        <begin position="372"/>
        <end position="468"/>
    </location>
</feature>
<feature type="compositionally biased region" description="Polar residues" evidence="12">
    <location>
        <begin position="459"/>
        <end position="468"/>
    </location>
</feature>
<dbReference type="EMBL" id="CAKOGP040001870">
    <property type="protein sequence ID" value="CAJ1954851.1"/>
    <property type="molecule type" value="Genomic_DNA"/>
</dbReference>
<evidence type="ECO:0000256" key="3">
    <source>
        <dbReference type="ARBA" id="ARBA00022614"/>
    </source>
</evidence>
<feature type="region of interest" description="Disordered" evidence="12">
    <location>
        <begin position="179"/>
        <end position="207"/>
    </location>
</feature>
<evidence type="ECO:0000256" key="10">
    <source>
        <dbReference type="ARBA" id="ARBA00023180"/>
    </source>
</evidence>
<sequence length="1861" mass="202665">MAHGHHKKRKSGRKSGGGTRRSSSSHAHELEDDYSDYEDDERVEGRRSSSRRKSSRKSQSRSSRPVVEETHSPSQSRRSGSRRTSSAKDFPEEVVDDRRSHMLNQRSSKRHQSSRDLKESKQKQKKKSASSQSARHIYGSKDTHVQVAERVDPLTKIDMVSKLVENMGEDDLEVVSKLLNNSDGKGKGKGKKTKKRDMEDDDSDEETSYFTKLSSKKKYALIACATFTVTVVVAVCVVVFGFAQGAINTANGSRSNYPVLDIIKYSPLLTGNITIGTLPGGPAEEFYLNINFVNFSIFDEEDLVLYITRGFNDTLIETRQLQTHFRFEKIALLKMPIKLPLDFFPGEFEGIVLSDENEATLRRIELVQSPLETIDDERDAMQPSGQPTSSMAPTNRPSLNPTERPSISPTRNPTLRPSHVPSMVPSISPSTSPPSQTPTDYPTVTPRPTRLFSDAPTDAPSQNPTADNRLTRLEEVLTVTLGRFPNPATSSTPQARAVRWLAEGGPGSNLNLKGPEQNILQHFALLTQWYSTTPNEWTSTNTIVDPSKPLCEWEGVTCNSGQGIGEEEIVALEWPKVNMQGTMATELGFLTALTALDFHENLLRGSVPTELEGLTNLKVFDLGQNQLTGALPKLSNNQGGLETLDLGQNIGLSGNLASYIPTLPRTLKLFSCEDCQLAGTLPIQLRSLQALTKLNLSGAGIEGSIPSNLAELPQLIELELKDNLFTGQIHPRFATMTKLERLDFSSNQLTGSVISDLGRLTSLRRLDLSNNALRGAVPFSIVSMRSLNVLDLSTNQIAGNLPRLSGASLISVNVNNNLGITGNMGVIFADSPDTLNEFGCSKCQLTDLTIPNSIQKLNLRETGLSGPITAVMNQLRMENLTSIELQYNALTGRIPIQLLSNPTVETVRLNNNLLSGSIPSLANAPSLKDVDFSDNNGIFGDTFTILNSLGPQVTRFSCNNCTLGGALTDASLASLPILEVLELERTGLSGPIPNSLGSLETLIELDLRKNTMTGTVPSALATSSKITKLLLGKNQLTASLTSFTGSSLEELSLEENLSITGDLNAFFSIVSKTLVEFDCDQCKVPGTLPGSLLRDFPNLKVLKLERAGLVGSIPTELGRMSQLSSLDLGSNRLVGTIPEAIGDIATLSEIQLNDNLLEGNIPVFSSPILEVINLNDNIGLRGRVDAFIDSFPALTMTEIMCEDCILEGTLPRSISRFRNLEVLRLDKGGIIQGSLPTQLAELTKLKRLDVSRNLITGVVPAQFRDLRTLEELDLGGNYLRGSIPAFLGDLSNLEELILSNNIFSGTVPRRVGTLQKLKVVDLSDNDLTGPIPPFTSDSLRFLDLSDNTLLEGKLDWILGNLTDKIQSFACEDCVLPGSIPSNLIARKLSLEYIKLQTCDLVGTIPIAFSRLVNLTSLDLSENDLVGRVPTQITQLSKLKKFDVFDNLLTGTIPRFRSLSNLEALDLGKNQFVIDAFTVFDTLPTSLKELIFDETPLAGTLPYTGIQAFSSLEYFGVRGCSLYGRLPLFDGLQNITTIYLSENTLSGTIPASYGQLTKLQILDLSTNDIFGNIPNFANARSLRRADFSYNIALVGSPDRIFQGMPESLEDIRCQLCGLTGPIPGQSMLRFRNLTGILLQENTLTGQIPTQFGSLTKLSRLSLGGNALVGSIPTQIASLPRLEIFDVWGNQLTGVVPSFAQNDGFLSFFDIEDNLVTGSLSGILQALPPESLQKFYAGYNQITGFIPPTIASFPKLRVFDIRFATVGGTLPMEMAFMNQMEELRIEGNGIGGVFPAGIANIRTLVQLGIHANRFSGSLDAVCAANAGIVPFPIDMTADCANPVLVSCSCCSDCWMQNTGGFPV</sequence>
<keyword evidence="8 13" id="KW-0472">Membrane</keyword>
<dbReference type="SUPFAM" id="SSF52058">
    <property type="entry name" value="L domain-like"/>
    <property type="match status" value="3"/>
</dbReference>
<keyword evidence="3" id="KW-0433">Leucine-rich repeat</keyword>
<keyword evidence="7 13" id="KW-1133">Transmembrane helix</keyword>
<evidence type="ECO:0000256" key="4">
    <source>
        <dbReference type="ARBA" id="ARBA00022692"/>
    </source>
</evidence>
<evidence type="ECO:0000256" key="11">
    <source>
        <dbReference type="ARBA" id="ARBA00037847"/>
    </source>
</evidence>
<accession>A0AAD2FWM6</accession>
<feature type="transmembrane region" description="Helical" evidence="13">
    <location>
        <begin position="219"/>
        <end position="243"/>
    </location>
</feature>
<dbReference type="InterPro" id="IPR003591">
    <property type="entry name" value="Leu-rich_rpt_typical-subtyp"/>
</dbReference>
<gene>
    <name evidence="14" type="ORF">CYCCA115_LOCUS15443</name>
</gene>
<feature type="region of interest" description="Disordered" evidence="12">
    <location>
        <begin position="1"/>
        <end position="145"/>
    </location>
</feature>
<evidence type="ECO:0000256" key="5">
    <source>
        <dbReference type="ARBA" id="ARBA00022729"/>
    </source>
</evidence>
<feature type="compositionally biased region" description="Basic residues" evidence="12">
    <location>
        <begin position="48"/>
        <end position="59"/>
    </location>
</feature>
<keyword evidence="6" id="KW-0677">Repeat</keyword>
<evidence type="ECO:0000256" key="13">
    <source>
        <dbReference type="SAM" id="Phobius"/>
    </source>
</evidence>
<dbReference type="Pfam" id="PF00560">
    <property type="entry name" value="LRR_1"/>
    <property type="match status" value="2"/>
</dbReference>
<keyword evidence="2" id="KW-1003">Cell membrane</keyword>
<evidence type="ECO:0000256" key="1">
    <source>
        <dbReference type="ARBA" id="ARBA00004236"/>
    </source>
</evidence>
<dbReference type="SMART" id="SM00365">
    <property type="entry name" value="LRR_SD22"/>
    <property type="match status" value="8"/>
</dbReference>
<dbReference type="FunFam" id="3.80.10.10:FF:000095">
    <property type="entry name" value="LRR receptor-like serine/threonine-protein kinase GSO1"/>
    <property type="match status" value="2"/>
</dbReference>
<feature type="compositionally biased region" description="Acidic residues" evidence="12">
    <location>
        <begin position="30"/>
        <end position="42"/>
    </location>
</feature>
<evidence type="ECO:0008006" key="16">
    <source>
        <dbReference type="Google" id="ProtNLM"/>
    </source>
</evidence>
<feature type="compositionally biased region" description="Basic residues" evidence="12">
    <location>
        <begin position="1"/>
        <end position="13"/>
    </location>
</feature>
<keyword evidence="9" id="KW-0675">Receptor</keyword>
<organism evidence="14 15">
    <name type="scientific">Cylindrotheca closterium</name>
    <dbReference type="NCBI Taxonomy" id="2856"/>
    <lineage>
        <taxon>Eukaryota</taxon>
        <taxon>Sar</taxon>
        <taxon>Stramenopiles</taxon>
        <taxon>Ochrophyta</taxon>
        <taxon>Bacillariophyta</taxon>
        <taxon>Bacillariophyceae</taxon>
        <taxon>Bacillariophycidae</taxon>
        <taxon>Bacillariales</taxon>
        <taxon>Bacillariaceae</taxon>
        <taxon>Cylindrotheca</taxon>
    </lineage>
</organism>
<dbReference type="GO" id="GO:0005886">
    <property type="term" value="C:plasma membrane"/>
    <property type="evidence" value="ECO:0007669"/>
    <property type="project" value="UniProtKB-SubCell"/>
</dbReference>
<keyword evidence="5" id="KW-0732">Signal</keyword>
<dbReference type="Pfam" id="PF13855">
    <property type="entry name" value="LRR_8"/>
    <property type="match status" value="1"/>
</dbReference>
<evidence type="ECO:0000313" key="14">
    <source>
        <dbReference type="EMBL" id="CAJ1954851.1"/>
    </source>
</evidence>
<dbReference type="SUPFAM" id="SSF52047">
    <property type="entry name" value="RNI-like"/>
    <property type="match status" value="1"/>
</dbReference>
<protein>
    <recommendedName>
        <fullName evidence="16">Leucine-rich repeat-containing N-terminal plant-type domain-containing protein</fullName>
    </recommendedName>
</protein>
<evidence type="ECO:0000256" key="2">
    <source>
        <dbReference type="ARBA" id="ARBA00022475"/>
    </source>
</evidence>
<feature type="compositionally biased region" description="Polar residues" evidence="12">
    <location>
        <begin position="383"/>
        <end position="415"/>
    </location>
</feature>
<dbReference type="InterPro" id="IPR032675">
    <property type="entry name" value="LRR_dom_sf"/>
</dbReference>
<reference evidence="14" key="1">
    <citation type="submission" date="2023-08" db="EMBL/GenBank/DDBJ databases">
        <authorList>
            <person name="Audoor S."/>
            <person name="Bilcke G."/>
        </authorList>
    </citation>
    <scope>NUCLEOTIDE SEQUENCE</scope>
</reference>
<dbReference type="Proteomes" id="UP001295423">
    <property type="component" value="Unassembled WGS sequence"/>
</dbReference>
<evidence type="ECO:0000256" key="9">
    <source>
        <dbReference type="ARBA" id="ARBA00023170"/>
    </source>
</evidence>
<dbReference type="PANTHER" id="PTHR48052:SF8">
    <property type="entry name" value="LRR RECEPTOR-LIKE SERINE_THREONINE-PROTEIN KINASE FLS2"/>
    <property type="match status" value="1"/>
</dbReference>
<comment type="subcellular location">
    <subcellularLocation>
        <location evidence="1">Cell membrane</location>
    </subcellularLocation>
    <subcellularLocation>
        <location evidence="11">Endomembrane system</location>
        <topology evidence="11">Single-pass membrane protein</topology>
    </subcellularLocation>
</comment>
<feature type="compositionally biased region" description="Low complexity" evidence="12">
    <location>
        <begin position="417"/>
        <end position="430"/>
    </location>
</feature>
<evidence type="ECO:0000313" key="15">
    <source>
        <dbReference type="Proteomes" id="UP001295423"/>
    </source>
</evidence>
<dbReference type="Gene3D" id="3.80.10.10">
    <property type="entry name" value="Ribonuclease Inhibitor"/>
    <property type="match status" value="6"/>
</dbReference>
<comment type="caution">
    <text evidence="14">The sequence shown here is derived from an EMBL/GenBank/DDBJ whole genome shotgun (WGS) entry which is preliminary data.</text>
</comment>
<dbReference type="FunFam" id="3.80.10.10:FF:000299">
    <property type="entry name" value="Piriformospora indica-insensitive protein 2"/>
    <property type="match status" value="1"/>
</dbReference>
<name>A0AAD2FWM6_9STRA</name>
<dbReference type="InterPro" id="IPR001611">
    <property type="entry name" value="Leu-rich_rpt"/>
</dbReference>